<feature type="region of interest" description="Disordered" evidence="1">
    <location>
        <begin position="98"/>
        <end position="152"/>
    </location>
</feature>
<feature type="compositionally biased region" description="Basic and acidic residues" evidence="1">
    <location>
        <begin position="435"/>
        <end position="446"/>
    </location>
</feature>
<feature type="compositionally biased region" description="Acidic residues" evidence="1">
    <location>
        <begin position="209"/>
        <end position="224"/>
    </location>
</feature>
<evidence type="ECO:0000313" key="3">
    <source>
        <dbReference type="Proteomes" id="UP001642464"/>
    </source>
</evidence>
<gene>
    <name evidence="2" type="ORF">SCF082_LOCUS35225</name>
</gene>
<accession>A0ABP0P5Q2</accession>
<name>A0ABP0P5Q2_9DINO</name>
<feature type="compositionally biased region" description="Low complexity" evidence="1">
    <location>
        <begin position="190"/>
        <end position="202"/>
    </location>
</feature>
<feature type="compositionally biased region" description="Basic and acidic residues" evidence="1">
    <location>
        <begin position="408"/>
        <end position="427"/>
    </location>
</feature>
<dbReference type="CDD" id="cd06257">
    <property type="entry name" value="DnaJ"/>
    <property type="match status" value="1"/>
</dbReference>
<dbReference type="Gene3D" id="1.10.287.110">
    <property type="entry name" value="DnaJ domain"/>
    <property type="match status" value="1"/>
</dbReference>
<feature type="region of interest" description="Disordered" evidence="1">
    <location>
        <begin position="330"/>
        <end position="446"/>
    </location>
</feature>
<dbReference type="InterPro" id="IPR036869">
    <property type="entry name" value="J_dom_sf"/>
</dbReference>
<evidence type="ECO:0008006" key="4">
    <source>
        <dbReference type="Google" id="ProtNLM"/>
    </source>
</evidence>
<dbReference type="InterPro" id="IPR001623">
    <property type="entry name" value="DnaJ_domain"/>
</dbReference>
<evidence type="ECO:0000256" key="1">
    <source>
        <dbReference type="SAM" id="MobiDB-lite"/>
    </source>
</evidence>
<sequence length="587" mass="67055">MVEVIWPPSRVRPTYASSIRTHGFHGRRRVPAYVSLVSSPRRVEGAAAERAERGGGLSSLSEVNGLTAEASCAAAPCSAREQRRLEMERELCEKLGLQSPEVTELSPSPPKRQARPTSAGAPKRPPKPKPHRPLPSEAELRLPLSVEELPSVKRWRSGLMASLWPEERPELSQTAPSGMLVALDGEDGPEASPASASPASGADRPEPSVEAEEPPAEAAEELEAEVPSARQAPPQGSSRDVCEAGRTTGAKLLEEGSRRLRENLLKLRLENRRHRVRPDPPCKPTASEDVEAPKGPWRPGERWPMGRAEEANSEKLRRFEELRRKIAMAEEQSWAEEQRLRMEQKEAEERREKQEAFERSLQEEMERQLQEHRAREAKDAEEQAAKEDEARQQWEERQSRRRMQLAQEEQRSRQLEEQRLAREREHSPGAGAAAERLRWEHEAEERRRVEDYARFRRRRFEEWERHFAAERLRFASEAEFCAATLRQKARMAAQADERFYASQREPPHEESGRPTRVEGGEALPFSVEERQLLQELRSVLGAPKEAQKAKVKDLLIRWHPDKNPQCADKAKQLFQFLQEQRRAVLGL</sequence>
<dbReference type="Proteomes" id="UP001642464">
    <property type="component" value="Unassembled WGS sequence"/>
</dbReference>
<proteinExistence type="predicted"/>
<dbReference type="EMBL" id="CAXAMM010033334">
    <property type="protein sequence ID" value="CAK9071084.1"/>
    <property type="molecule type" value="Genomic_DNA"/>
</dbReference>
<feature type="region of interest" description="Disordered" evidence="1">
    <location>
        <begin position="275"/>
        <end position="315"/>
    </location>
</feature>
<reference evidence="2 3" key="1">
    <citation type="submission" date="2024-02" db="EMBL/GenBank/DDBJ databases">
        <authorList>
            <person name="Chen Y."/>
            <person name="Shah S."/>
            <person name="Dougan E. K."/>
            <person name="Thang M."/>
            <person name="Chan C."/>
        </authorList>
    </citation>
    <scope>NUCLEOTIDE SEQUENCE [LARGE SCALE GENOMIC DNA]</scope>
</reference>
<feature type="region of interest" description="Disordered" evidence="1">
    <location>
        <begin position="166"/>
        <end position="258"/>
    </location>
</feature>
<evidence type="ECO:0000313" key="2">
    <source>
        <dbReference type="EMBL" id="CAK9071084.1"/>
    </source>
</evidence>
<organism evidence="2 3">
    <name type="scientific">Durusdinium trenchii</name>
    <dbReference type="NCBI Taxonomy" id="1381693"/>
    <lineage>
        <taxon>Eukaryota</taxon>
        <taxon>Sar</taxon>
        <taxon>Alveolata</taxon>
        <taxon>Dinophyceae</taxon>
        <taxon>Suessiales</taxon>
        <taxon>Symbiodiniaceae</taxon>
        <taxon>Durusdinium</taxon>
    </lineage>
</organism>
<feature type="compositionally biased region" description="Basic and acidic residues" evidence="1">
    <location>
        <begin position="336"/>
        <end position="398"/>
    </location>
</feature>
<keyword evidence="3" id="KW-1185">Reference proteome</keyword>
<comment type="caution">
    <text evidence="2">The sequence shown here is derived from an EMBL/GenBank/DDBJ whole genome shotgun (WGS) entry which is preliminary data.</text>
</comment>
<protein>
    <recommendedName>
        <fullName evidence="4">J domain-containing protein</fullName>
    </recommendedName>
</protein>